<evidence type="ECO:0000256" key="4">
    <source>
        <dbReference type="ARBA" id="ARBA00009700"/>
    </source>
</evidence>
<dbReference type="OrthoDB" id="2015098at2759"/>
<name>A0A5N6NNJ4_9ASTR</name>
<evidence type="ECO:0000256" key="5">
    <source>
        <dbReference type="ARBA" id="ARBA00022692"/>
    </source>
</evidence>
<dbReference type="PANTHER" id="PTHR21433:SF0">
    <property type="entry name" value="TRANSMEMBRANE PROTEIN 120 HOMOLOG"/>
    <property type="match status" value="1"/>
</dbReference>
<dbReference type="GO" id="GO:0010945">
    <property type="term" value="F:coenzyme A diphosphatase activity"/>
    <property type="evidence" value="ECO:0007669"/>
    <property type="project" value="InterPro"/>
</dbReference>
<evidence type="ECO:0000256" key="1">
    <source>
        <dbReference type="ARBA" id="ARBA00001936"/>
    </source>
</evidence>
<dbReference type="InterPro" id="IPR045121">
    <property type="entry name" value="CoAse"/>
</dbReference>
<evidence type="ECO:0000256" key="7">
    <source>
        <dbReference type="ARBA" id="ARBA00022801"/>
    </source>
</evidence>
<feature type="transmembrane region" description="Helical" evidence="12">
    <location>
        <begin position="289"/>
        <end position="310"/>
    </location>
</feature>
<comment type="cofactor">
    <cofactor evidence="2">
        <name>Mg(2+)</name>
        <dbReference type="ChEBI" id="CHEBI:18420"/>
    </cofactor>
</comment>
<feature type="transmembrane region" description="Helical" evidence="12">
    <location>
        <begin position="237"/>
        <end position="254"/>
    </location>
</feature>
<protein>
    <recommendedName>
        <fullName evidence="13">Nudix hydrolase domain-containing protein</fullName>
    </recommendedName>
</protein>
<keyword evidence="15" id="KW-1185">Reference proteome</keyword>
<evidence type="ECO:0000256" key="9">
    <source>
        <dbReference type="ARBA" id="ARBA00022989"/>
    </source>
</evidence>
<keyword evidence="6" id="KW-0479">Metal-binding</keyword>
<gene>
    <name evidence="14" type="ORF">E3N88_19105</name>
</gene>
<feature type="domain" description="Nudix hydrolase" evidence="13">
    <location>
        <begin position="373"/>
        <end position="519"/>
    </location>
</feature>
<proteinExistence type="inferred from homology"/>
<dbReference type="InterPro" id="IPR012926">
    <property type="entry name" value="TMEM120A/B"/>
</dbReference>
<dbReference type="AlphaFoldDB" id="A0A5N6NNJ4"/>
<comment type="caution">
    <text evidence="14">The sequence shown here is derived from an EMBL/GenBank/DDBJ whole genome shotgun (WGS) entry which is preliminary data.</text>
</comment>
<dbReference type="GO" id="GO:0046872">
    <property type="term" value="F:metal ion binding"/>
    <property type="evidence" value="ECO:0007669"/>
    <property type="project" value="UniProtKB-KW"/>
</dbReference>
<keyword evidence="7" id="KW-0378">Hydrolase</keyword>
<dbReference type="GO" id="GO:0015937">
    <property type="term" value="P:coenzyme A biosynthetic process"/>
    <property type="evidence" value="ECO:0007669"/>
    <property type="project" value="UniProtKB-ARBA"/>
</dbReference>
<keyword evidence="10 12" id="KW-0472">Membrane</keyword>
<dbReference type="InterPro" id="IPR000086">
    <property type="entry name" value="NUDIX_hydrolase_dom"/>
</dbReference>
<evidence type="ECO:0000256" key="8">
    <source>
        <dbReference type="ARBA" id="ARBA00022842"/>
    </source>
</evidence>
<comment type="subcellular location">
    <subcellularLocation>
        <location evidence="3">Membrane</location>
        <topology evidence="3">Multi-pass membrane protein</topology>
    </subcellularLocation>
</comment>
<dbReference type="PROSITE" id="PS51462">
    <property type="entry name" value="NUDIX"/>
    <property type="match status" value="1"/>
</dbReference>
<dbReference type="CDD" id="cd03426">
    <property type="entry name" value="NUDIX_CoAse_Nudt7"/>
    <property type="match status" value="1"/>
</dbReference>
<dbReference type="GO" id="GO:0016020">
    <property type="term" value="C:membrane"/>
    <property type="evidence" value="ECO:0007669"/>
    <property type="project" value="UniProtKB-SubCell"/>
</dbReference>
<feature type="transmembrane region" description="Helical" evidence="12">
    <location>
        <begin position="531"/>
        <end position="550"/>
    </location>
</feature>
<evidence type="ECO:0000256" key="3">
    <source>
        <dbReference type="ARBA" id="ARBA00004141"/>
    </source>
</evidence>
<keyword evidence="8" id="KW-0460">Magnesium</keyword>
<dbReference type="Pfam" id="PF07851">
    <property type="entry name" value="TMEM120A-B"/>
    <property type="match status" value="1"/>
</dbReference>
<evidence type="ECO:0000256" key="2">
    <source>
        <dbReference type="ARBA" id="ARBA00001946"/>
    </source>
</evidence>
<dbReference type="SUPFAM" id="SSF55811">
    <property type="entry name" value="Nudix"/>
    <property type="match status" value="1"/>
</dbReference>
<dbReference type="Gene3D" id="3.90.79.10">
    <property type="entry name" value="Nucleoside Triphosphate Pyrophosphohydrolase"/>
    <property type="match status" value="1"/>
</dbReference>
<dbReference type="Pfam" id="PF00293">
    <property type="entry name" value="NUDIX"/>
    <property type="match status" value="1"/>
</dbReference>
<feature type="transmembrane region" description="Helical" evidence="12">
    <location>
        <begin position="206"/>
        <end position="225"/>
    </location>
</feature>
<keyword evidence="9 12" id="KW-1133">Transmembrane helix</keyword>
<dbReference type="PANTHER" id="PTHR21433">
    <property type="entry name" value="TRANSMEMBRANE PROTEIN INDUCED BY TUMOR NECROSIS FACTOR ALPHA"/>
    <property type="match status" value="1"/>
</dbReference>
<dbReference type="GO" id="GO:0006637">
    <property type="term" value="P:acyl-CoA metabolic process"/>
    <property type="evidence" value="ECO:0007669"/>
    <property type="project" value="UniProtKB-ARBA"/>
</dbReference>
<dbReference type="GO" id="GO:0008893">
    <property type="term" value="F:guanosine-3',5'-bis(diphosphate) 3'-diphosphatase activity"/>
    <property type="evidence" value="ECO:0007669"/>
    <property type="project" value="UniProtKB-ARBA"/>
</dbReference>
<dbReference type="GO" id="GO:0005737">
    <property type="term" value="C:cytoplasm"/>
    <property type="evidence" value="ECO:0007669"/>
    <property type="project" value="UniProtKB-ARBA"/>
</dbReference>
<evidence type="ECO:0000259" key="13">
    <source>
        <dbReference type="PROSITE" id="PS51462"/>
    </source>
</evidence>
<sequence length="571" mass="64950">MGESTAADGGDNSFSGRNVVEEVSRLVEQSKELQDSASVLISRNSQEDASLRQRALALDSNIKMLRSFIDSSVKKGNLDSKHAEKLFEELSRASYTLSEGDAATFLPCKSHGRFLRMFLGPINVRANRKDVQLKVKEEYYSFRDRTACLFLFFPSLLLVLRSQIWGGCFPALPVQIYQAWLLFLYTALALRENILRVNGSDIRPWWIYHHYCAMGMALISLTWEIEKQPDCAQKQKGIQLFLRWAIMQGVAMLLQNRYQRQRLYTRIALGKARRMDVVWGETAGVKGQLWLLLPILFVLQAFEAYVGLLLLRTAVVGVVSEWQVVTSGILLIIMAVGNFANTVQTLVLKSQFKAKMKKGVKARSKQSQRFKTPNRAAVLICLFEEEDDIYVILTKRSSNVSSFSGNEILLCRTSVNVSLPGGRTDEGDTDDVHTALREAEEEIGLDPVLVDVVGVLEPFVSKGNVSVVPVMGILWDKQAFNPVLNVQEVESIFYAPFDMFLKDKNRREEERVFQEEKCLFHYFDHETNNKVYTIWAITAAILIVAASLFYQQTPDFQPRMPKSWNRNHSRL</sequence>
<comment type="similarity">
    <text evidence="4">Belongs to the TMEM120 family.</text>
</comment>
<evidence type="ECO:0000313" key="15">
    <source>
        <dbReference type="Proteomes" id="UP000326396"/>
    </source>
</evidence>
<evidence type="ECO:0000256" key="10">
    <source>
        <dbReference type="ARBA" id="ARBA00023136"/>
    </source>
</evidence>
<accession>A0A5N6NNJ4</accession>
<comment type="cofactor">
    <cofactor evidence="1">
        <name>Mn(2+)</name>
        <dbReference type="ChEBI" id="CHEBI:29035"/>
    </cofactor>
</comment>
<keyword evidence="11" id="KW-0464">Manganese</keyword>
<dbReference type="Proteomes" id="UP000326396">
    <property type="component" value="Linkage Group LG18"/>
</dbReference>
<reference evidence="14 15" key="1">
    <citation type="submission" date="2019-05" db="EMBL/GenBank/DDBJ databases">
        <title>Mikania micrantha, genome provides insights into the molecular mechanism of rapid growth.</title>
        <authorList>
            <person name="Liu B."/>
        </authorList>
    </citation>
    <scope>NUCLEOTIDE SEQUENCE [LARGE SCALE GENOMIC DNA]</scope>
    <source>
        <strain evidence="14">NLD-2019</strain>
        <tissue evidence="14">Leaf</tissue>
    </source>
</reference>
<evidence type="ECO:0000256" key="11">
    <source>
        <dbReference type="ARBA" id="ARBA00023211"/>
    </source>
</evidence>
<dbReference type="FunFam" id="3.90.79.10:FF:000036">
    <property type="entry name" value="Nudix hydrolase 11"/>
    <property type="match status" value="1"/>
</dbReference>
<keyword evidence="5 12" id="KW-0812">Transmembrane</keyword>
<feature type="transmembrane region" description="Helical" evidence="12">
    <location>
        <begin position="322"/>
        <end position="348"/>
    </location>
</feature>
<dbReference type="EMBL" id="SZYD01000010">
    <property type="protein sequence ID" value="KAD4982434.1"/>
    <property type="molecule type" value="Genomic_DNA"/>
</dbReference>
<evidence type="ECO:0000256" key="6">
    <source>
        <dbReference type="ARBA" id="ARBA00022723"/>
    </source>
</evidence>
<evidence type="ECO:0000313" key="14">
    <source>
        <dbReference type="EMBL" id="KAD4982434.1"/>
    </source>
</evidence>
<dbReference type="InterPro" id="IPR015797">
    <property type="entry name" value="NUDIX_hydrolase-like_dom_sf"/>
</dbReference>
<evidence type="ECO:0000256" key="12">
    <source>
        <dbReference type="SAM" id="Phobius"/>
    </source>
</evidence>
<organism evidence="14 15">
    <name type="scientific">Mikania micrantha</name>
    <name type="common">bitter vine</name>
    <dbReference type="NCBI Taxonomy" id="192012"/>
    <lineage>
        <taxon>Eukaryota</taxon>
        <taxon>Viridiplantae</taxon>
        <taxon>Streptophyta</taxon>
        <taxon>Embryophyta</taxon>
        <taxon>Tracheophyta</taxon>
        <taxon>Spermatophyta</taxon>
        <taxon>Magnoliopsida</taxon>
        <taxon>eudicotyledons</taxon>
        <taxon>Gunneridae</taxon>
        <taxon>Pentapetalae</taxon>
        <taxon>asterids</taxon>
        <taxon>campanulids</taxon>
        <taxon>Asterales</taxon>
        <taxon>Asteraceae</taxon>
        <taxon>Asteroideae</taxon>
        <taxon>Heliantheae alliance</taxon>
        <taxon>Eupatorieae</taxon>
        <taxon>Mikania</taxon>
    </lineage>
</organism>